<name>A0A4R6XAS3_9GAMM</name>
<reference evidence="1 2" key="1">
    <citation type="submission" date="2019-03" db="EMBL/GenBank/DDBJ databases">
        <title>Genomic Encyclopedia of Type Strains, Phase IV (KMG-IV): sequencing the most valuable type-strain genomes for metagenomic binning, comparative biology and taxonomic classification.</title>
        <authorList>
            <person name="Goeker M."/>
        </authorList>
    </citation>
    <scope>NUCLEOTIDE SEQUENCE [LARGE SCALE GENOMIC DNA]</scope>
    <source>
        <strain evidence="1 2">DSM 5604</strain>
    </source>
</reference>
<sequence>MSTVEKHKKRLIFVTADVSFDFSGNVSFSGSHNIPINVRLMRLNLHVLLRMEHH</sequence>
<gene>
    <name evidence="1" type="ORF">C8D85_0065</name>
</gene>
<evidence type="ECO:0000313" key="2">
    <source>
        <dbReference type="Proteomes" id="UP000295729"/>
    </source>
</evidence>
<organism evidence="1 2">
    <name type="scientific">Marinomonas communis</name>
    <dbReference type="NCBI Taxonomy" id="28254"/>
    <lineage>
        <taxon>Bacteria</taxon>
        <taxon>Pseudomonadati</taxon>
        <taxon>Pseudomonadota</taxon>
        <taxon>Gammaproteobacteria</taxon>
        <taxon>Oceanospirillales</taxon>
        <taxon>Oceanospirillaceae</taxon>
        <taxon>Marinomonas</taxon>
    </lineage>
</organism>
<dbReference type="Proteomes" id="UP000295729">
    <property type="component" value="Unassembled WGS sequence"/>
</dbReference>
<dbReference type="AlphaFoldDB" id="A0A4R6XAS3"/>
<accession>A0A4R6XAS3</accession>
<dbReference type="EMBL" id="SNZA01000001">
    <property type="protein sequence ID" value="TDR14730.1"/>
    <property type="molecule type" value="Genomic_DNA"/>
</dbReference>
<protein>
    <submittedName>
        <fullName evidence="1">Uncharacterized protein</fullName>
    </submittedName>
</protein>
<keyword evidence="2" id="KW-1185">Reference proteome</keyword>
<evidence type="ECO:0000313" key="1">
    <source>
        <dbReference type="EMBL" id="TDR14730.1"/>
    </source>
</evidence>
<comment type="caution">
    <text evidence="1">The sequence shown here is derived from an EMBL/GenBank/DDBJ whole genome shotgun (WGS) entry which is preliminary data.</text>
</comment>
<proteinExistence type="predicted"/>